<reference evidence="10 11" key="1">
    <citation type="submission" date="2019-01" db="EMBL/GenBank/DDBJ databases">
        <title>Draft genome sequences of three monokaryotic isolates of the white-rot basidiomycete fungus Dichomitus squalens.</title>
        <authorList>
            <consortium name="DOE Joint Genome Institute"/>
            <person name="Lopez S.C."/>
            <person name="Andreopoulos B."/>
            <person name="Pangilinan J."/>
            <person name="Lipzen A."/>
            <person name="Riley R."/>
            <person name="Ahrendt S."/>
            <person name="Ng V."/>
            <person name="Barry K."/>
            <person name="Daum C."/>
            <person name="Grigoriev I.V."/>
            <person name="Hilden K.S."/>
            <person name="Makela M.R."/>
            <person name="de Vries R.P."/>
        </authorList>
    </citation>
    <scope>NUCLEOTIDE SEQUENCE [LARGE SCALE GENOMIC DNA]</scope>
    <source>
        <strain evidence="10 11">CBS 464.89</strain>
    </source>
</reference>
<feature type="compositionally biased region" description="Polar residues" evidence="7">
    <location>
        <begin position="760"/>
        <end position="770"/>
    </location>
</feature>
<dbReference type="PANTHER" id="PTHR10665">
    <property type="entry name" value="RECOMBINING BINDING PROTEIN SUPPRESSOR OF HAIRLESS"/>
    <property type="match status" value="1"/>
</dbReference>
<feature type="region of interest" description="Disordered" evidence="7">
    <location>
        <begin position="718"/>
        <end position="835"/>
    </location>
</feature>
<evidence type="ECO:0000256" key="7">
    <source>
        <dbReference type="SAM" id="MobiDB-lite"/>
    </source>
</evidence>
<evidence type="ECO:0000259" key="9">
    <source>
        <dbReference type="SMART" id="SM01268"/>
    </source>
</evidence>
<proteinExistence type="inferred from homology"/>
<evidence type="ECO:0000256" key="1">
    <source>
        <dbReference type="ARBA" id="ARBA00004123"/>
    </source>
</evidence>
<accession>A0A4Q9PPX4</accession>
<evidence type="ECO:0000259" key="8">
    <source>
        <dbReference type="SMART" id="SM01267"/>
    </source>
</evidence>
<gene>
    <name evidence="10" type="ORF">BD310DRAFT_855067</name>
</gene>
<dbReference type="AlphaFoldDB" id="A0A4Q9PPX4"/>
<dbReference type="Gene3D" id="2.60.40.1450">
    <property type="entry name" value="LAG1, DNA binding domain"/>
    <property type="match status" value="1"/>
</dbReference>
<dbReference type="InterPro" id="IPR008967">
    <property type="entry name" value="p53-like_TF_DNA-bd_sf"/>
</dbReference>
<dbReference type="SMART" id="SM01267">
    <property type="entry name" value="LAG1_DNAbind"/>
    <property type="match status" value="1"/>
</dbReference>
<evidence type="ECO:0000256" key="3">
    <source>
        <dbReference type="ARBA" id="ARBA00023015"/>
    </source>
</evidence>
<dbReference type="Pfam" id="PF09271">
    <property type="entry name" value="LAG1-DNAbind"/>
    <property type="match status" value="1"/>
</dbReference>
<feature type="domain" description="Beta-trefoil DNA-binding" evidence="9">
    <location>
        <begin position="509"/>
        <end position="840"/>
    </location>
</feature>
<feature type="compositionally biased region" description="Polar residues" evidence="7">
    <location>
        <begin position="136"/>
        <end position="152"/>
    </location>
</feature>
<dbReference type="SMART" id="SM01268">
    <property type="entry name" value="BTD"/>
    <property type="match status" value="1"/>
</dbReference>
<dbReference type="InterPro" id="IPR038007">
    <property type="entry name" value="RBP-Jkappa_IPT"/>
</dbReference>
<dbReference type="STRING" id="114155.A0A4Q9PPX4"/>
<sequence>MAQAAWLPLSASAERRSEFDILKSASLHRSRDRSMSLDFPPSAPQHSLYSQQDLDHPFSSLSNGDLPAPSHQHQSSHLPLNGHVLDRSDPMDVADHGSYDIFSNSAQSSVPNQRYRGSTSSNSSMPSSYGLGVDNMYSQSPFSESLPQFHNPSPNPYDLMGSGGLPSSYSSGKPSPLTPNDSVGSLHHSSAFPFNNGQTKDFNNNHDFPNVLDRRMSYPSDYNDDYNGMNSGIGLGSFASPLPPFQPDRLGRMQPDSRYPPSVIPPLSHPSHLHQNHPPDLVHGVNPMDFSPRSGEMYSMAPNPHMDFSRMSGLDESISRVRLNGSGAATDLQTFIRPYLDQYVRTPNRLAFGERTVIVMSSKVAQKSYGTEKRFLCPPPTAIMIGNSWWSDVTRRGEEPKLAPPRVVVSISGEPAPQEGSIEWTSATGKAFDISDPPTGTTYIGRCVGKQLFISDVDEKKKKVEALVKIMAPSSDDEPERVIGTFPSRPIKVISKPSKKRQSAKNLELCINHGSTISLFHRLRSQTVSTKYLCVSGSGSSFKGSDGAPLMGLDQRSRSQTPSFIARTASWDPFIMYIVDVNKPAGGVDSPPPPPPQPEYPSPPPNAISFTNNGSQIPVYYNQTVVLQCLTSGVVSPVLIIRKVDHQTTVVGGGLQEGAKGIADHYCAPGEVCGDPVSQLHKIAFEVYDPAKGAPEGATTGISGAFLSCQGEKVNTFRPLEGRQWRNPPASRESDSPDAMPASPMATTPTSSTGTGDYFGSSTNGSSAPTSPDPSEFPSNDGGRVKKGKRGSGSSSGSSLSMSKPVSQKGRRRPTSAGSAGSGSRRGSGGDSGASSGALWQVDIGETSVWTIVGTDQVRYNFYVPPVLYDSQNSPSGSFPIPSKPVTPFPGVVKYLPPDRASEAPKANCAASRAVLAKPNPHASKMLTLYGENFSKTDPVTVFFGSEPSPYVEVRCTEVLGCLPPDSGTTKRRPIILVRPDGVVFPSSTYYP</sequence>
<evidence type="ECO:0000256" key="2">
    <source>
        <dbReference type="ARBA" id="ARBA00009704"/>
    </source>
</evidence>
<feature type="region of interest" description="Disordered" evidence="7">
    <location>
        <begin position="585"/>
        <end position="605"/>
    </location>
</feature>
<comment type="subcellular location">
    <subcellularLocation>
        <location evidence="1">Nucleus</location>
    </subcellularLocation>
</comment>
<feature type="compositionally biased region" description="Low complexity" evidence="7">
    <location>
        <begin position="165"/>
        <end position="175"/>
    </location>
</feature>
<keyword evidence="4" id="KW-0238">DNA-binding</keyword>
<dbReference type="InterPro" id="IPR040159">
    <property type="entry name" value="CLS_fam"/>
</dbReference>
<dbReference type="SUPFAM" id="SSF49417">
    <property type="entry name" value="p53-like transcription factors"/>
    <property type="match status" value="1"/>
</dbReference>
<comment type="similarity">
    <text evidence="2">Belongs to the Su(H) family.</text>
</comment>
<dbReference type="InterPro" id="IPR036358">
    <property type="entry name" value="BTD_sf"/>
</dbReference>
<feature type="compositionally biased region" description="Low complexity" evidence="7">
    <location>
        <begin position="792"/>
        <end position="807"/>
    </location>
</feature>
<dbReference type="FunFam" id="2.60.40.1450:FF:000003">
    <property type="entry name" value="Related to J kappa-recombination signal binding protein"/>
    <property type="match status" value="1"/>
</dbReference>
<feature type="compositionally biased region" description="Low complexity" evidence="7">
    <location>
        <begin position="118"/>
        <end position="128"/>
    </location>
</feature>
<dbReference type="SUPFAM" id="SSF110217">
    <property type="entry name" value="DNA-binding protein LAG-1 (CSL)"/>
    <property type="match status" value="1"/>
</dbReference>
<feature type="compositionally biased region" description="Polar residues" evidence="7">
    <location>
        <begin position="101"/>
        <end position="117"/>
    </location>
</feature>
<dbReference type="InterPro" id="IPR013783">
    <property type="entry name" value="Ig-like_fold"/>
</dbReference>
<keyword evidence="5" id="KW-0804">Transcription</keyword>
<dbReference type="InterPro" id="IPR015350">
    <property type="entry name" value="Beta-trefoil_DNA-bd_dom"/>
</dbReference>
<evidence type="ECO:0000256" key="5">
    <source>
        <dbReference type="ARBA" id="ARBA00023163"/>
    </source>
</evidence>
<keyword evidence="3" id="KW-0805">Transcription regulation</keyword>
<organism evidence="10 11">
    <name type="scientific">Dichomitus squalens</name>
    <dbReference type="NCBI Taxonomy" id="114155"/>
    <lineage>
        <taxon>Eukaryota</taxon>
        <taxon>Fungi</taxon>
        <taxon>Dikarya</taxon>
        <taxon>Basidiomycota</taxon>
        <taxon>Agaricomycotina</taxon>
        <taxon>Agaricomycetes</taxon>
        <taxon>Polyporales</taxon>
        <taxon>Polyporaceae</taxon>
        <taxon>Dichomitus</taxon>
    </lineage>
</organism>
<evidence type="ECO:0008006" key="12">
    <source>
        <dbReference type="Google" id="ProtNLM"/>
    </source>
</evidence>
<dbReference type="InterPro" id="IPR037095">
    <property type="entry name" value="RBP-J/Cbf11_DNA-bd_sf"/>
</dbReference>
<dbReference type="Gene3D" id="2.60.40.10">
    <property type="entry name" value="Immunoglobulins"/>
    <property type="match status" value="1"/>
</dbReference>
<name>A0A4Q9PPX4_9APHY</name>
<feature type="region of interest" description="Disordered" evidence="7">
    <location>
        <begin position="24"/>
        <end position="186"/>
    </location>
</feature>
<dbReference type="InterPro" id="IPR015351">
    <property type="entry name" value="RBP-J/Cbf11/Cbf12_DNA-bd"/>
</dbReference>
<protein>
    <recommendedName>
        <fullName evidence="12">LAG1-DNAbind-domain-containing protein</fullName>
    </recommendedName>
</protein>
<feature type="compositionally biased region" description="Low complexity" evidence="7">
    <location>
        <begin position="737"/>
        <end position="756"/>
    </location>
</feature>
<evidence type="ECO:0000313" key="11">
    <source>
        <dbReference type="Proteomes" id="UP000292082"/>
    </source>
</evidence>
<dbReference type="Proteomes" id="UP000292082">
    <property type="component" value="Unassembled WGS sequence"/>
</dbReference>
<dbReference type="Pfam" id="PF20144">
    <property type="entry name" value="TIG_SUH"/>
    <property type="match status" value="1"/>
</dbReference>
<dbReference type="GO" id="GO:0000978">
    <property type="term" value="F:RNA polymerase II cis-regulatory region sequence-specific DNA binding"/>
    <property type="evidence" value="ECO:0007669"/>
    <property type="project" value="InterPro"/>
</dbReference>
<dbReference type="GO" id="GO:0005634">
    <property type="term" value="C:nucleus"/>
    <property type="evidence" value="ECO:0007669"/>
    <property type="project" value="UniProtKB-SubCell"/>
</dbReference>
<feature type="compositionally biased region" description="Basic and acidic residues" evidence="7">
    <location>
        <begin position="84"/>
        <end position="98"/>
    </location>
</feature>
<dbReference type="GO" id="GO:0001228">
    <property type="term" value="F:DNA-binding transcription activator activity, RNA polymerase II-specific"/>
    <property type="evidence" value="ECO:0007669"/>
    <property type="project" value="InterPro"/>
</dbReference>
<dbReference type="EMBL" id="ML145152">
    <property type="protein sequence ID" value="TBU56401.1"/>
    <property type="molecule type" value="Genomic_DNA"/>
</dbReference>
<keyword evidence="11" id="KW-1185">Reference proteome</keyword>
<evidence type="ECO:0000313" key="10">
    <source>
        <dbReference type="EMBL" id="TBU56401.1"/>
    </source>
</evidence>
<evidence type="ECO:0000256" key="4">
    <source>
        <dbReference type="ARBA" id="ARBA00023125"/>
    </source>
</evidence>
<dbReference type="Pfam" id="PF09270">
    <property type="entry name" value="BTD"/>
    <property type="match status" value="1"/>
</dbReference>
<keyword evidence="6" id="KW-0539">Nucleus</keyword>
<evidence type="ECO:0000256" key="6">
    <source>
        <dbReference type="ARBA" id="ARBA00023242"/>
    </source>
</evidence>
<feature type="domain" description="RBP-J/Cbf11/Cbf12 DNA binding" evidence="8">
    <location>
        <begin position="356"/>
        <end position="508"/>
    </location>
</feature>
<feature type="compositionally biased region" description="Gly residues" evidence="7">
    <location>
        <begin position="820"/>
        <end position="832"/>
    </location>
</feature>
<feature type="compositionally biased region" description="Pro residues" evidence="7">
    <location>
        <begin position="590"/>
        <end position="605"/>
    </location>
</feature>